<accession>Q5KNW7</accession>
<dbReference type="AlphaFoldDB" id="Q5KNW7"/>
<sequence length="386" mass="43794">MADQESLPALPPAPLAPPRYVPAYSDDQVMYQERYVALQQLIHELEDENDLIAYRALKEERRLDESGTTFRGFAPEEGDVNGWFNNSSGRASRSGPLGDEPAIESVVNDSISGRSKLSDDNRAEIQRKERERIEAERRELERLQAIERKRRLAEEEEEREYLGTSGRRSPISVTASIPMSVPVHPTGDAPDMQEAEAFDEDLEMDRRRWLEFERELENRGEDSRHKPSEPLDVRNEQIGALPLDAARRHPSPGAPEAPEGEARRSWAKEREGYPERHEKRRREEDSGAVGTGMKRRRGSVMDNHAEQPFSRRAQQSPLTRAPLPTLDSSRQDQELASPFSTRPAVHLSPITLRHPASPTASLREGRRSLGVIHGDRLSPGREDEEE</sequence>
<evidence type="ECO:0000256" key="1">
    <source>
        <dbReference type="SAM" id="MobiDB-lite"/>
    </source>
</evidence>
<feature type="compositionally biased region" description="Basic and acidic residues" evidence="1">
    <location>
        <begin position="116"/>
        <end position="127"/>
    </location>
</feature>
<dbReference type="Proteomes" id="UP000002149">
    <property type="component" value="Chromosome 1"/>
</dbReference>
<dbReference type="RefSeq" id="XP_566795.1">
    <property type="nucleotide sequence ID" value="XM_566795.2"/>
</dbReference>
<feature type="compositionally biased region" description="Basic and acidic residues" evidence="1">
    <location>
        <begin position="363"/>
        <end position="386"/>
    </location>
</feature>
<feature type="region of interest" description="Disordered" evidence="1">
    <location>
        <begin position="149"/>
        <end position="200"/>
    </location>
</feature>
<dbReference type="InParanoid" id="Q5KNW7"/>
<feature type="compositionally biased region" description="Acidic residues" evidence="1">
    <location>
        <begin position="191"/>
        <end position="200"/>
    </location>
</feature>
<gene>
    <name evidence="2" type="ordered locus">CNA05050</name>
</gene>
<evidence type="ECO:0000313" key="3">
    <source>
        <dbReference type="Proteomes" id="UP000002149"/>
    </source>
</evidence>
<proteinExistence type="predicted"/>
<feature type="compositionally biased region" description="Pro residues" evidence="1">
    <location>
        <begin position="9"/>
        <end position="20"/>
    </location>
</feature>
<dbReference type="PaxDb" id="214684-Q5KNW7"/>
<feature type="compositionally biased region" description="Basic and acidic residues" evidence="1">
    <location>
        <begin position="215"/>
        <end position="235"/>
    </location>
</feature>
<dbReference type="OMA" id="MDNHAEQ"/>
<dbReference type="VEuPathDB" id="FungiDB:CNA05050"/>
<reference evidence="2 3" key="1">
    <citation type="journal article" date="2005" name="Science">
        <title>The genome of the basidiomycetous yeast and human pathogen Cryptococcus neoformans.</title>
        <authorList>
            <person name="Loftus B.J."/>
            <person name="Fung E."/>
            <person name="Roncaglia P."/>
            <person name="Rowley D."/>
            <person name="Amedeo P."/>
            <person name="Bruno D."/>
            <person name="Vamathevan J."/>
            <person name="Miranda M."/>
            <person name="Anderson I.J."/>
            <person name="Fraser J.A."/>
            <person name="Allen J.E."/>
            <person name="Bosdet I.E."/>
            <person name="Brent M.R."/>
            <person name="Chiu R."/>
            <person name="Doering T.L."/>
            <person name="Donlin M.J."/>
            <person name="D'Souza C.A."/>
            <person name="Fox D.S."/>
            <person name="Grinberg V."/>
            <person name="Fu J."/>
            <person name="Fukushima M."/>
            <person name="Haas B.J."/>
            <person name="Huang J.C."/>
            <person name="Janbon G."/>
            <person name="Jones S.J."/>
            <person name="Koo H.L."/>
            <person name="Krzywinski M.I."/>
            <person name="Kwon-Chung J.K."/>
            <person name="Lengeler K.B."/>
            <person name="Maiti R."/>
            <person name="Marra M.A."/>
            <person name="Marra R.E."/>
            <person name="Mathewson C.A."/>
            <person name="Mitchell T.G."/>
            <person name="Pertea M."/>
            <person name="Riggs F.R."/>
            <person name="Salzberg S.L."/>
            <person name="Schein J.E."/>
            <person name="Shvartsbeyn A."/>
            <person name="Shin H."/>
            <person name="Shumway M."/>
            <person name="Specht C.A."/>
            <person name="Suh B.B."/>
            <person name="Tenney A."/>
            <person name="Utterback T.R."/>
            <person name="Wickes B.L."/>
            <person name="Wortman J.R."/>
            <person name="Wye N.H."/>
            <person name="Kronstad J.W."/>
            <person name="Lodge J.K."/>
            <person name="Heitman J."/>
            <person name="Davis R.W."/>
            <person name="Fraser C.M."/>
            <person name="Hyman R.W."/>
        </authorList>
    </citation>
    <scope>NUCLEOTIDE SEQUENCE [LARGE SCALE GENOMIC DNA]</scope>
    <source>
        <strain evidence="3">JEC21 / ATCC MYA-565</strain>
    </source>
</reference>
<feature type="region of interest" description="Disordered" evidence="1">
    <location>
        <begin position="1"/>
        <end position="21"/>
    </location>
</feature>
<dbReference type="GeneID" id="3253351"/>
<dbReference type="OrthoDB" id="2565288at2759"/>
<protein>
    <submittedName>
        <fullName evidence="2">Expressed protein</fullName>
    </submittedName>
</protein>
<name>Q5KNW7_CRYD1</name>
<accession>Q55ZK3</accession>
<organism evidence="2 3">
    <name type="scientific">Cryptococcus deneoformans (strain JEC21 / ATCC MYA-565)</name>
    <name type="common">Cryptococcus neoformans var. neoformans serotype D</name>
    <dbReference type="NCBI Taxonomy" id="214684"/>
    <lineage>
        <taxon>Eukaryota</taxon>
        <taxon>Fungi</taxon>
        <taxon>Dikarya</taxon>
        <taxon>Basidiomycota</taxon>
        <taxon>Agaricomycotina</taxon>
        <taxon>Tremellomycetes</taxon>
        <taxon>Tremellales</taxon>
        <taxon>Cryptococcaceae</taxon>
        <taxon>Cryptococcus</taxon>
        <taxon>Cryptococcus neoformans species complex</taxon>
    </lineage>
</organism>
<dbReference type="KEGG" id="cne:CNA05050"/>
<evidence type="ECO:0000313" key="2">
    <source>
        <dbReference type="EMBL" id="AAW40976.1"/>
    </source>
</evidence>
<feature type="compositionally biased region" description="Basic and acidic residues" evidence="1">
    <location>
        <begin position="260"/>
        <end position="285"/>
    </location>
</feature>
<keyword evidence="3" id="KW-1185">Reference proteome</keyword>
<feature type="region of interest" description="Disordered" evidence="1">
    <location>
        <begin position="215"/>
        <end position="386"/>
    </location>
</feature>
<dbReference type="HOGENOM" id="CLU_062850_0_0_1"/>
<feature type="region of interest" description="Disordered" evidence="1">
    <location>
        <begin position="68"/>
        <end position="127"/>
    </location>
</feature>
<dbReference type="EMBL" id="AE017341">
    <property type="protein sequence ID" value="AAW40976.1"/>
    <property type="molecule type" value="Genomic_DNA"/>
</dbReference>